<protein>
    <recommendedName>
        <fullName evidence="3">Head-tail adaptor protein</fullName>
    </recommendedName>
</protein>
<evidence type="ECO:0000313" key="1">
    <source>
        <dbReference type="EMBL" id="MFC3711270.1"/>
    </source>
</evidence>
<evidence type="ECO:0000313" key="2">
    <source>
        <dbReference type="Proteomes" id="UP001595615"/>
    </source>
</evidence>
<organism evidence="1 2">
    <name type="scientific">Sphingoaurantiacus capsulatus</name>
    <dbReference type="NCBI Taxonomy" id="1771310"/>
    <lineage>
        <taxon>Bacteria</taxon>
        <taxon>Pseudomonadati</taxon>
        <taxon>Pseudomonadota</taxon>
        <taxon>Alphaproteobacteria</taxon>
        <taxon>Sphingomonadales</taxon>
        <taxon>Sphingosinicellaceae</taxon>
        <taxon>Sphingoaurantiacus</taxon>
    </lineage>
</organism>
<dbReference type="RefSeq" id="WP_380855855.1">
    <property type="nucleotide sequence ID" value="NZ_JBHRXV010000001.1"/>
</dbReference>
<evidence type="ECO:0008006" key="3">
    <source>
        <dbReference type="Google" id="ProtNLM"/>
    </source>
</evidence>
<sequence length="115" mass="12168">MPADDAIARLFGAALRPIYQAATLHRVTRSRARGGSTTESVVEVPCWARFDGGVEAMQGGAGVAARELRLFVLRASFVGGISSDDRISLGGESYAISWAALDPAGVAYELEVRRA</sequence>
<reference evidence="2" key="1">
    <citation type="journal article" date="2019" name="Int. J. Syst. Evol. Microbiol.">
        <title>The Global Catalogue of Microorganisms (GCM) 10K type strain sequencing project: providing services to taxonomists for standard genome sequencing and annotation.</title>
        <authorList>
            <consortium name="The Broad Institute Genomics Platform"/>
            <consortium name="The Broad Institute Genome Sequencing Center for Infectious Disease"/>
            <person name="Wu L."/>
            <person name="Ma J."/>
        </authorList>
    </citation>
    <scope>NUCLEOTIDE SEQUENCE [LARGE SCALE GENOMIC DNA]</scope>
    <source>
        <strain evidence="2">KCTC 42644</strain>
    </source>
</reference>
<dbReference type="Proteomes" id="UP001595615">
    <property type="component" value="Unassembled WGS sequence"/>
</dbReference>
<gene>
    <name evidence="1" type="ORF">ACFOMD_01725</name>
</gene>
<accession>A0ABV7X543</accession>
<keyword evidence="2" id="KW-1185">Reference proteome</keyword>
<comment type="caution">
    <text evidence="1">The sequence shown here is derived from an EMBL/GenBank/DDBJ whole genome shotgun (WGS) entry which is preliminary data.</text>
</comment>
<proteinExistence type="predicted"/>
<dbReference type="EMBL" id="JBHRXV010000001">
    <property type="protein sequence ID" value="MFC3711270.1"/>
    <property type="molecule type" value="Genomic_DNA"/>
</dbReference>
<name>A0ABV7X543_9SPHN</name>